<evidence type="ECO:0000256" key="8">
    <source>
        <dbReference type="ARBA" id="ARBA00023157"/>
    </source>
</evidence>
<dbReference type="RefSeq" id="WP_065491353.1">
    <property type="nucleotide sequence ID" value="NZ_CP009111.1"/>
</dbReference>
<dbReference type="CDD" id="cd12922">
    <property type="entry name" value="VKOR_5"/>
    <property type="match status" value="1"/>
</dbReference>
<dbReference type="AlphaFoldDB" id="A0A1B1K7R7"/>
<keyword evidence="8" id="KW-1015">Disulfide bond</keyword>
<dbReference type="Proteomes" id="UP000186108">
    <property type="component" value="Chromosome"/>
</dbReference>
<feature type="transmembrane region" description="Helical" evidence="10">
    <location>
        <begin position="166"/>
        <end position="184"/>
    </location>
</feature>
<evidence type="ECO:0000256" key="6">
    <source>
        <dbReference type="ARBA" id="ARBA00023002"/>
    </source>
</evidence>
<dbReference type="GO" id="GO:0016491">
    <property type="term" value="F:oxidoreductase activity"/>
    <property type="evidence" value="ECO:0007669"/>
    <property type="project" value="UniProtKB-KW"/>
</dbReference>
<evidence type="ECO:0000313" key="13">
    <source>
        <dbReference type="Proteomes" id="UP000186108"/>
    </source>
</evidence>
<feature type="domain" description="Vitamin K epoxide reductase" evidence="11">
    <location>
        <begin position="10"/>
        <end position="151"/>
    </location>
</feature>
<dbReference type="EMBL" id="CP009111">
    <property type="protein sequence ID" value="ANS28670.1"/>
    <property type="molecule type" value="Genomic_DNA"/>
</dbReference>
<reference evidence="12 13" key="1">
    <citation type="submission" date="2014-07" db="EMBL/GenBank/DDBJ databases">
        <authorList>
            <person name="Zhang J.E."/>
            <person name="Yang H."/>
            <person name="Guo J."/>
            <person name="Deng Z."/>
            <person name="Luo H."/>
            <person name="Luo M."/>
            <person name="Zhao B."/>
        </authorList>
    </citation>
    <scope>NUCLEOTIDE SEQUENCE [LARGE SCALE GENOMIC DNA]</scope>
    <source>
        <strain evidence="12 13">1CP</strain>
    </source>
</reference>
<evidence type="ECO:0000256" key="2">
    <source>
        <dbReference type="ARBA" id="ARBA00006214"/>
    </source>
</evidence>
<evidence type="ECO:0000256" key="9">
    <source>
        <dbReference type="ARBA" id="ARBA00023284"/>
    </source>
</evidence>
<evidence type="ECO:0000256" key="7">
    <source>
        <dbReference type="ARBA" id="ARBA00023136"/>
    </source>
</evidence>
<keyword evidence="3 10" id="KW-0812">Transmembrane</keyword>
<gene>
    <name evidence="12" type="ORF">R1CP_19940</name>
</gene>
<feature type="transmembrane region" description="Helical" evidence="10">
    <location>
        <begin position="74"/>
        <end position="94"/>
    </location>
</feature>
<dbReference type="PATRIC" id="fig|37919.13.peg.4176"/>
<evidence type="ECO:0000256" key="5">
    <source>
        <dbReference type="ARBA" id="ARBA00022989"/>
    </source>
</evidence>
<organism evidence="12 13">
    <name type="scientific">Rhodococcus opacus</name>
    <name type="common">Nocardia opaca</name>
    <dbReference type="NCBI Taxonomy" id="37919"/>
    <lineage>
        <taxon>Bacteria</taxon>
        <taxon>Bacillati</taxon>
        <taxon>Actinomycetota</taxon>
        <taxon>Actinomycetes</taxon>
        <taxon>Mycobacteriales</taxon>
        <taxon>Nocardiaceae</taxon>
        <taxon>Rhodococcus</taxon>
    </lineage>
</organism>
<dbReference type="InterPro" id="IPR038354">
    <property type="entry name" value="VKOR_sf"/>
</dbReference>
<evidence type="ECO:0000256" key="3">
    <source>
        <dbReference type="ARBA" id="ARBA00022692"/>
    </source>
</evidence>
<proteinExistence type="inferred from homology"/>
<evidence type="ECO:0000313" key="12">
    <source>
        <dbReference type="EMBL" id="ANS28670.1"/>
    </source>
</evidence>
<name>A0A1B1K7R7_RHOOP</name>
<keyword evidence="7 10" id="KW-0472">Membrane</keyword>
<comment type="similarity">
    <text evidence="2">Belongs to the VKOR family.</text>
</comment>
<protein>
    <submittedName>
        <fullName evidence="12">Vitamin K epoxide reductase</fullName>
    </submittedName>
</protein>
<accession>A0A1B1K7R7</accession>
<evidence type="ECO:0000259" key="11">
    <source>
        <dbReference type="SMART" id="SM00756"/>
    </source>
</evidence>
<keyword evidence="5 10" id="KW-1133">Transmembrane helix</keyword>
<keyword evidence="9" id="KW-0676">Redox-active center</keyword>
<dbReference type="Gene3D" id="1.20.1440.130">
    <property type="entry name" value="VKOR domain"/>
    <property type="match status" value="1"/>
</dbReference>
<keyword evidence="6" id="KW-0560">Oxidoreductase</keyword>
<feature type="transmembrane region" description="Helical" evidence="10">
    <location>
        <begin position="132"/>
        <end position="154"/>
    </location>
</feature>
<dbReference type="Pfam" id="PF07884">
    <property type="entry name" value="VKOR"/>
    <property type="match status" value="1"/>
</dbReference>
<keyword evidence="4" id="KW-0874">Quinone</keyword>
<sequence length="195" mass="21214">MTATAPIGLARPAAAAVLAGGSIGLIAALALTVERYKLLTDPQYVPSCSLNPVISCGSVMTTPQAAVLGFPNPILGLAAFPVVVVTGVLTVAAIRLPRWYWYGLAAGIVAGTAFVHWLIFESLYRIGALCPYCMAVWVVVVPLSVIAVTAALQSPRPGPVRRFLHTWRWTIVTFWYTALVLVILDRFWNYWSTRW</sequence>
<feature type="transmembrane region" description="Helical" evidence="10">
    <location>
        <begin position="12"/>
        <end position="33"/>
    </location>
</feature>
<dbReference type="InterPro" id="IPR041714">
    <property type="entry name" value="VKOR_Actinobacteria"/>
</dbReference>
<feature type="transmembrane region" description="Helical" evidence="10">
    <location>
        <begin position="100"/>
        <end position="120"/>
    </location>
</feature>
<dbReference type="SMART" id="SM00756">
    <property type="entry name" value="VKc"/>
    <property type="match status" value="1"/>
</dbReference>
<evidence type="ECO:0000256" key="1">
    <source>
        <dbReference type="ARBA" id="ARBA00004141"/>
    </source>
</evidence>
<comment type="subcellular location">
    <subcellularLocation>
        <location evidence="1">Membrane</location>
        <topology evidence="1">Multi-pass membrane protein</topology>
    </subcellularLocation>
</comment>
<evidence type="ECO:0000256" key="10">
    <source>
        <dbReference type="SAM" id="Phobius"/>
    </source>
</evidence>
<evidence type="ECO:0000256" key="4">
    <source>
        <dbReference type="ARBA" id="ARBA00022719"/>
    </source>
</evidence>
<dbReference type="InterPro" id="IPR012932">
    <property type="entry name" value="VKOR"/>
</dbReference>
<dbReference type="GO" id="GO:0016020">
    <property type="term" value="C:membrane"/>
    <property type="evidence" value="ECO:0007669"/>
    <property type="project" value="UniProtKB-SubCell"/>
</dbReference>
<dbReference type="GO" id="GO:0048038">
    <property type="term" value="F:quinone binding"/>
    <property type="evidence" value="ECO:0007669"/>
    <property type="project" value="UniProtKB-KW"/>
</dbReference>